<keyword evidence="5" id="KW-0865">Zymogen</keyword>
<dbReference type="Gene3D" id="3.90.70.10">
    <property type="entry name" value="Cysteine proteinases"/>
    <property type="match status" value="1"/>
</dbReference>
<gene>
    <name evidence="10" type="primary">catL</name>
</gene>
<proteinExistence type="evidence at transcript level"/>
<dbReference type="SUPFAM" id="SSF54001">
    <property type="entry name" value="Cysteine proteinases"/>
    <property type="match status" value="1"/>
</dbReference>
<dbReference type="CDD" id="cd02248">
    <property type="entry name" value="Peptidase_C1A"/>
    <property type="match status" value="1"/>
</dbReference>
<dbReference type="Pfam" id="PF08246">
    <property type="entry name" value="Inhibitor_I29"/>
    <property type="match status" value="1"/>
</dbReference>
<protein>
    <submittedName>
        <fullName evidence="10">Cysteine proteinase Cathepsin F</fullName>
    </submittedName>
</protein>
<keyword evidence="7" id="KW-0732">Signal</keyword>
<dbReference type="InterPro" id="IPR038765">
    <property type="entry name" value="Papain-like_cys_pep_sf"/>
</dbReference>
<dbReference type="InterPro" id="IPR000668">
    <property type="entry name" value="Peptidase_C1A_C"/>
</dbReference>
<evidence type="ECO:0000256" key="2">
    <source>
        <dbReference type="ARBA" id="ARBA00022670"/>
    </source>
</evidence>
<dbReference type="SMART" id="SM00848">
    <property type="entry name" value="Inhibitor_I29"/>
    <property type="match status" value="1"/>
</dbReference>
<dbReference type="GO" id="GO:0008234">
    <property type="term" value="F:cysteine-type peptidase activity"/>
    <property type="evidence" value="ECO:0007669"/>
    <property type="project" value="UniProtKB-KW"/>
</dbReference>
<organism evidence="10">
    <name type="scientific">Sycon ciliatum</name>
    <dbReference type="NCBI Taxonomy" id="27933"/>
    <lineage>
        <taxon>Eukaryota</taxon>
        <taxon>Metazoa</taxon>
        <taxon>Porifera</taxon>
        <taxon>Calcarea</taxon>
        <taxon>Calcaronea</taxon>
        <taxon>Leucosolenida</taxon>
        <taxon>Sycettidae</taxon>
        <taxon>Sycon</taxon>
    </lineage>
</organism>
<dbReference type="GO" id="GO:0006508">
    <property type="term" value="P:proteolysis"/>
    <property type="evidence" value="ECO:0007669"/>
    <property type="project" value="UniProtKB-KW"/>
</dbReference>
<dbReference type="InterPro" id="IPR025661">
    <property type="entry name" value="Pept_asp_AS"/>
</dbReference>
<feature type="domain" description="Cathepsin propeptide inhibitor" evidence="9">
    <location>
        <begin position="25"/>
        <end position="81"/>
    </location>
</feature>
<dbReference type="PROSITE" id="PS00139">
    <property type="entry name" value="THIOL_PROTEASE_CYS"/>
    <property type="match status" value="1"/>
</dbReference>
<dbReference type="SMART" id="SM00645">
    <property type="entry name" value="Pept_C1"/>
    <property type="match status" value="1"/>
</dbReference>
<dbReference type="InterPro" id="IPR000169">
    <property type="entry name" value="Pept_cys_AS"/>
</dbReference>
<dbReference type="AlphaFoldDB" id="M1XYA5"/>
<keyword evidence="4" id="KW-0788">Thiol protease</keyword>
<evidence type="ECO:0000256" key="3">
    <source>
        <dbReference type="ARBA" id="ARBA00022801"/>
    </source>
</evidence>
<evidence type="ECO:0000256" key="5">
    <source>
        <dbReference type="ARBA" id="ARBA00023145"/>
    </source>
</evidence>
<evidence type="ECO:0000256" key="7">
    <source>
        <dbReference type="SAM" id="SignalP"/>
    </source>
</evidence>
<dbReference type="EMBL" id="HF570271">
    <property type="protein sequence ID" value="CCQ18588.1"/>
    <property type="molecule type" value="mRNA"/>
</dbReference>
<evidence type="ECO:0000256" key="6">
    <source>
        <dbReference type="ARBA" id="ARBA00023157"/>
    </source>
</evidence>
<evidence type="ECO:0000313" key="10">
    <source>
        <dbReference type="EMBL" id="CCQ18588.1"/>
    </source>
</evidence>
<feature type="chain" id="PRO_5018781715" evidence="7">
    <location>
        <begin position="17"/>
        <end position="331"/>
    </location>
</feature>
<name>M1XYA5_9METZ</name>
<dbReference type="InterPro" id="IPR025660">
    <property type="entry name" value="Pept_his_AS"/>
</dbReference>
<feature type="domain" description="Peptidase C1A papain C-terminal" evidence="8">
    <location>
        <begin position="115"/>
        <end position="330"/>
    </location>
</feature>
<dbReference type="FunFam" id="3.90.70.10:FF:000006">
    <property type="entry name" value="Cathepsin S"/>
    <property type="match status" value="1"/>
</dbReference>
<feature type="signal peptide" evidence="7">
    <location>
        <begin position="1"/>
        <end position="16"/>
    </location>
</feature>
<evidence type="ECO:0000259" key="8">
    <source>
        <dbReference type="SMART" id="SM00645"/>
    </source>
</evidence>
<accession>M1XYA5</accession>
<reference evidence="10" key="1">
    <citation type="journal article" date="2013" name="Mol. Phylogenet. Evol.">
        <title>Distribution and evolutionary dynamics of Stowaway Miniature Inverted repeat Transposable Elements (MITEs) in grasses.</title>
        <authorList>
            <person name="Minaya M."/>
            <person name="Pimentel M."/>
            <person name="Mason-Gamer R."/>
            <person name="Catalan P."/>
        </authorList>
    </citation>
    <scope>NUCLEOTIDE SEQUENCE</scope>
</reference>
<evidence type="ECO:0000256" key="1">
    <source>
        <dbReference type="ARBA" id="ARBA00008455"/>
    </source>
</evidence>
<keyword evidence="2" id="KW-0645">Protease</keyword>
<dbReference type="PROSITE" id="PS00639">
    <property type="entry name" value="THIOL_PROTEASE_HIS"/>
    <property type="match status" value="1"/>
</dbReference>
<dbReference type="InterPro" id="IPR039417">
    <property type="entry name" value="Peptidase_C1A_papain-like"/>
</dbReference>
<evidence type="ECO:0000256" key="4">
    <source>
        <dbReference type="ARBA" id="ARBA00022807"/>
    </source>
</evidence>
<evidence type="ECO:0000259" key="9">
    <source>
        <dbReference type="SMART" id="SM00848"/>
    </source>
</evidence>
<sequence>MKVLCLVLAFAAAAHAVSLENDQEWIGFKTAYGKSYTNHQEELMRRNVFRKNQKLIQDTNEKKLGFTVAMNELGDLTEEEFSRTRLGQPKNLVGGKFQRPGAVFLFPENEDPANLPNEVDWRKHGYVTPIKDQGQCGSCWSFSATGSLEGQHFRKTGKLVSLSEQNLVDCSTLEGDNGCHGGLMNDAFTYVAINGGIMSEADYPYKHVKGNCSYNRNRAVAHAVSYVNIPPQNESALKMAVATVGPISVAIDASAPTFRFYKSGVYYSPTCSSFRLDHGVLAAGYGVLDGQDYWLVKNSWGTVFGDAGYIRMSRNRNNNCGIASDPSYPIV</sequence>
<dbReference type="PROSITE" id="PS00640">
    <property type="entry name" value="THIOL_PROTEASE_ASN"/>
    <property type="match status" value="1"/>
</dbReference>
<keyword evidence="6" id="KW-1015">Disulfide bond</keyword>
<dbReference type="InterPro" id="IPR013128">
    <property type="entry name" value="Peptidase_C1A"/>
</dbReference>
<dbReference type="PRINTS" id="PR00705">
    <property type="entry name" value="PAPAIN"/>
</dbReference>
<dbReference type="PANTHER" id="PTHR12411">
    <property type="entry name" value="CYSTEINE PROTEASE FAMILY C1-RELATED"/>
    <property type="match status" value="1"/>
</dbReference>
<dbReference type="Pfam" id="PF00112">
    <property type="entry name" value="Peptidase_C1"/>
    <property type="match status" value="1"/>
</dbReference>
<dbReference type="InterPro" id="IPR013201">
    <property type="entry name" value="Prot_inhib_I29"/>
</dbReference>
<keyword evidence="3" id="KW-0378">Hydrolase</keyword>
<comment type="similarity">
    <text evidence="1">Belongs to the peptidase C1 family.</text>
</comment>